<evidence type="ECO:0000313" key="1">
    <source>
        <dbReference type="EMBL" id="KAF3447670.1"/>
    </source>
</evidence>
<evidence type="ECO:0000313" key="2">
    <source>
        <dbReference type="EMBL" id="KAF3447856.1"/>
    </source>
</evidence>
<proteinExistence type="predicted"/>
<dbReference type="EMBL" id="VOIH02000004">
    <property type="protein sequence ID" value="KAF3447856.1"/>
    <property type="molecule type" value="Genomic_DNA"/>
</dbReference>
<gene>
    <name evidence="1" type="ORF">FNV43_RR08373</name>
    <name evidence="2" type="ORF">FNV43_RR08562</name>
</gene>
<dbReference type="Proteomes" id="UP000796880">
    <property type="component" value="Unassembled WGS sequence"/>
</dbReference>
<keyword evidence="3" id="KW-1185">Reference proteome</keyword>
<name>A0A8K0H8H0_9ROSA</name>
<protein>
    <submittedName>
        <fullName evidence="1">Uncharacterized protein</fullName>
    </submittedName>
</protein>
<evidence type="ECO:0000313" key="3">
    <source>
        <dbReference type="Proteomes" id="UP000796880"/>
    </source>
</evidence>
<dbReference type="AlphaFoldDB" id="A0A8K0H8H0"/>
<dbReference type="EMBL" id="VOIH02000004">
    <property type="protein sequence ID" value="KAF3447670.1"/>
    <property type="molecule type" value="Genomic_DNA"/>
</dbReference>
<accession>A0A8K0H8H0</accession>
<sequence>MDKPHCLHCKPPSSQAHVDFPSESPPTIWFSTVKNLSLFIKSWAQTCKAVTGEEESLHGGPDNRSFQVTDLQVQLGSLLQSFLLTQEDIERQGNQFYYNVKVFMIKLFSGVGGLAFAWLVKSLGINEKGVPHVFNMDCRPHLEHPIPPMYAVRKLQKHKFCLVKMG</sequence>
<reference evidence="1" key="1">
    <citation type="submission" date="2020-03" db="EMBL/GenBank/DDBJ databases">
        <title>A high-quality chromosome-level genome assembly of a woody plant with both climbing and erect habits, Rhamnella rubrinervis.</title>
        <authorList>
            <person name="Lu Z."/>
            <person name="Yang Y."/>
            <person name="Zhu X."/>
            <person name="Sun Y."/>
        </authorList>
    </citation>
    <scope>NUCLEOTIDE SEQUENCE</scope>
    <source>
        <strain evidence="1">BYM</strain>
        <tissue evidence="1">Leaf</tissue>
    </source>
</reference>
<comment type="caution">
    <text evidence="1">The sequence shown here is derived from an EMBL/GenBank/DDBJ whole genome shotgun (WGS) entry which is preliminary data.</text>
</comment>
<organism evidence="1 3">
    <name type="scientific">Rhamnella rubrinervis</name>
    <dbReference type="NCBI Taxonomy" id="2594499"/>
    <lineage>
        <taxon>Eukaryota</taxon>
        <taxon>Viridiplantae</taxon>
        <taxon>Streptophyta</taxon>
        <taxon>Embryophyta</taxon>
        <taxon>Tracheophyta</taxon>
        <taxon>Spermatophyta</taxon>
        <taxon>Magnoliopsida</taxon>
        <taxon>eudicotyledons</taxon>
        <taxon>Gunneridae</taxon>
        <taxon>Pentapetalae</taxon>
        <taxon>rosids</taxon>
        <taxon>fabids</taxon>
        <taxon>Rosales</taxon>
        <taxon>Rhamnaceae</taxon>
        <taxon>rhamnoid group</taxon>
        <taxon>Rhamneae</taxon>
        <taxon>Rhamnella</taxon>
    </lineage>
</organism>